<protein>
    <submittedName>
        <fullName evidence="3">Uncharacterized protein</fullName>
    </submittedName>
</protein>
<name>A0ABR3ET19_9AGAR</name>
<dbReference type="Proteomes" id="UP001465976">
    <property type="component" value="Unassembled WGS sequence"/>
</dbReference>
<feature type="region of interest" description="Disordered" evidence="1">
    <location>
        <begin position="231"/>
        <end position="251"/>
    </location>
</feature>
<gene>
    <name evidence="3" type="ORF">V5O48_016008</name>
</gene>
<reference evidence="3 4" key="1">
    <citation type="submission" date="2024-02" db="EMBL/GenBank/DDBJ databases">
        <title>A draft genome for the cacao thread blight pathogen Marasmius crinis-equi.</title>
        <authorList>
            <person name="Cohen S.P."/>
            <person name="Baruah I.K."/>
            <person name="Amoako-Attah I."/>
            <person name="Bukari Y."/>
            <person name="Meinhardt L.W."/>
            <person name="Bailey B.A."/>
        </authorList>
    </citation>
    <scope>NUCLEOTIDE SEQUENCE [LARGE SCALE GENOMIC DNA]</scope>
    <source>
        <strain evidence="3 4">GH-76</strain>
    </source>
</reference>
<sequence>MNSQSWHHADGILIISDIHLARGLAMLYQQTENPSFKNDIEKYLAVQYNAILDMSTTNGSDIYSPKWIGPPPSTFDAGSQMNAIGVLVPVIAFPDANFSVPTTNSTSSSSKGVPVKQIVGSVVGGIITLAAVIGLLLWRNCKKRSLSLFHRSSDLEQAQVIQIEPFTESTRESPKRQASEKQNLDSAQRSQSLPPFSTPVTQNEQQNNRDLLQQMGATLSILNRRLAQVEGTSAVGSEMDPPPEYPESIHH</sequence>
<evidence type="ECO:0000313" key="3">
    <source>
        <dbReference type="EMBL" id="KAL0566007.1"/>
    </source>
</evidence>
<keyword evidence="2" id="KW-0472">Membrane</keyword>
<feature type="compositionally biased region" description="Basic and acidic residues" evidence="1">
    <location>
        <begin position="169"/>
        <end position="183"/>
    </location>
</feature>
<feature type="compositionally biased region" description="Polar residues" evidence="1">
    <location>
        <begin position="184"/>
        <end position="205"/>
    </location>
</feature>
<feature type="transmembrane region" description="Helical" evidence="2">
    <location>
        <begin position="118"/>
        <end position="138"/>
    </location>
</feature>
<keyword evidence="2" id="KW-0812">Transmembrane</keyword>
<dbReference type="EMBL" id="JBAHYK010002044">
    <property type="protein sequence ID" value="KAL0566007.1"/>
    <property type="molecule type" value="Genomic_DNA"/>
</dbReference>
<evidence type="ECO:0000256" key="1">
    <source>
        <dbReference type="SAM" id="MobiDB-lite"/>
    </source>
</evidence>
<keyword evidence="4" id="KW-1185">Reference proteome</keyword>
<feature type="region of interest" description="Disordered" evidence="1">
    <location>
        <begin position="165"/>
        <end position="205"/>
    </location>
</feature>
<comment type="caution">
    <text evidence="3">The sequence shown here is derived from an EMBL/GenBank/DDBJ whole genome shotgun (WGS) entry which is preliminary data.</text>
</comment>
<proteinExistence type="predicted"/>
<keyword evidence="2" id="KW-1133">Transmembrane helix</keyword>
<evidence type="ECO:0000256" key="2">
    <source>
        <dbReference type="SAM" id="Phobius"/>
    </source>
</evidence>
<organism evidence="3 4">
    <name type="scientific">Marasmius crinis-equi</name>
    <dbReference type="NCBI Taxonomy" id="585013"/>
    <lineage>
        <taxon>Eukaryota</taxon>
        <taxon>Fungi</taxon>
        <taxon>Dikarya</taxon>
        <taxon>Basidiomycota</taxon>
        <taxon>Agaricomycotina</taxon>
        <taxon>Agaricomycetes</taxon>
        <taxon>Agaricomycetidae</taxon>
        <taxon>Agaricales</taxon>
        <taxon>Marasmiineae</taxon>
        <taxon>Marasmiaceae</taxon>
        <taxon>Marasmius</taxon>
    </lineage>
</organism>
<evidence type="ECO:0000313" key="4">
    <source>
        <dbReference type="Proteomes" id="UP001465976"/>
    </source>
</evidence>
<accession>A0ABR3ET19</accession>